<protein>
    <recommendedName>
        <fullName evidence="4">HMG box domain-containing protein</fullName>
    </recommendedName>
</protein>
<dbReference type="STRING" id="35128.B8BTE0"/>
<keyword evidence="2" id="KW-0539">Nucleus</keyword>
<reference evidence="5 6" key="1">
    <citation type="journal article" date="2004" name="Science">
        <title>The genome of the diatom Thalassiosira pseudonana: ecology, evolution, and metabolism.</title>
        <authorList>
            <person name="Armbrust E.V."/>
            <person name="Berges J.A."/>
            <person name="Bowler C."/>
            <person name="Green B.R."/>
            <person name="Martinez D."/>
            <person name="Putnam N.H."/>
            <person name="Zhou S."/>
            <person name="Allen A.E."/>
            <person name="Apt K.E."/>
            <person name="Bechner M."/>
            <person name="Brzezinski M.A."/>
            <person name="Chaal B.K."/>
            <person name="Chiovitti A."/>
            <person name="Davis A.K."/>
            <person name="Demarest M.S."/>
            <person name="Detter J.C."/>
            <person name="Glavina T."/>
            <person name="Goodstein D."/>
            <person name="Hadi M.Z."/>
            <person name="Hellsten U."/>
            <person name="Hildebrand M."/>
            <person name="Jenkins B.D."/>
            <person name="Jurka J."/>
            <person name="Kapitonov V.V."/>
            <person name="Kroger N."/>
            <person name="Lau W.W."/>
            <person name="Lane T.W."/>
            <person name="Larimer F.W."/>
            <person name="Lippmeier J.C."/>
            <person name="Lucas S."/>
            <person name="Medina M."/>
            <person name="Montsant A."/>
            <person name="Obornik M."/>
            <person name="Parker M.S."/>
            <person name="Palenik B."/>
            <person name="Pazour G.J."/>
            <person name="Richardson P.M."/>
            <person name="Rynearson T.A."/>
            <person name="Saito M.A."/>
            <person name="Schwartz D.C."/>
            <person name="Thamatrakoln K."/>
            <person name="Valentin K."/>
            <person name="Vardi A."/>
            <person name="Wilkerson F.P."/>
            <person name="Rokhsar D.S."/>
        </authorList>
    </citation>
    <scope>NUCLEOTIDE SEQUENCE [LARGE SCALE GENOMIC DNA]</scope>
    <source>
        <strain evidence="5 6">CCMP1335</strain>
    </source>
</reference>
<feature type="DNA-binding region" description="HMG box" evidence="2">
    <location>
        <begin position="13"/>
        <end position="81"/>
    </location>
</feature>
<dbReference type="PROSITE" id="PS50118">
    <property type="entry name" value="HMG_BOX_2"/>
    <property type="match status" value="1"/>
</dbReference>
<gene>
    <name evidence="5" type="ORF">THAPSDRAFT_31722</name>
</gene>
<keyword evidence="6" id="KW-1185">Reference proteome</keyword>
<keyword evidence="1 2" id="KW-0238">DNA-binding</keyword>
<organism evidence="5 6">
    <name type="scientific">Thalassiosira pseudonana</name>
    <name type="common">Marine diatom</name>
    <name type="synonym">Cyclotella nana</name>
    <dbReference type="NCBI Taxonomy" id="35128"/>
    <lineage>
        <taxon>Eukaryota</taxon>
        <taxon>Sar</taxon>
        <taxon>Stramenopiles</taxon>
        <taxon>Ochrophyta</taxon>
        <taxon>Bacillariophyta</taxon>
        <taxon>Coscinodiscophyceae</taxon>
        <taxon>Thalassiosirophycidae</taxon>
        <taxon>Thalassiosirales</taxon>
        <taxon>Thalassiosiraceae</taxon>
        <taxon>Thalassiosira</taxon>
    </lineage>
</organism>
<dbReference type="PANTHER" id="PTHR48112">
    <property type="entry name" value="HIGH MOBILITY GROUP PROTEIN DSP1"/>
    <property type="match status" value="1"/>
</dbReference>
<name>B8BTE0_THAPS</name>
<dbReference type="EMBL" id="CM000639">
    <property type="protein sequence ID" value="EED94584.1"/>
    <property type="molecule type" value="Genomic_DNA"/>
</dbReference>
<dbReference type="FunCoup" id="B8BTE0">
    <property type="interactions" value="137"/>
</dbReference>
<dbReference type="SUPFAM" id="SSF47095">
    <property type="entry name" value="HMG-box"/>
    <property type="match status" value="1"/>
</dbReference>
<dbReference type="GeneID" id="7452173"/>
<evidence type="ECO:0000259" key="4">
    <source>
        <dbReference type="PROSITE" id="PS50118"/>
    </source>
</evidence>
<dbReference type="GO" id="GO:0003677">
    <property type="term" value="F:DNA binding"/>
    <property type="evidence" value="ECO:0007669"/>
    <property type="project" value="UniProtKB-UniRule"/>
</dbReference>
<dbReference type="AlphaFoldDB" id="B8BTE0"/>
<proteinExistence type="predicted"/>
<dbReference type="PRINTS" id="PR00886">
    <property type="entry name" value="HIGHMOBLTY12"/>
</dbReference>
<feature type="compositionally biased region" description="Basic and acidic residues" evidence="3">
    <location>
        <begin position="58"/>
        <end position="75"/>
    </location>
</feature>
<evidence type="ECO:0000256" key="3">
    <source>
        <dbReference type="SAM" id="MobiDB-lite"/>
    </source>
</evidence>
<dbReference type="Pfam" id="PF00505">
    <property type="entry name" value="HMG_box"/>
    <property type="match status" value="1"/>
</dbReference>
<reference evidence="5 6" key="2">
    <citation type="journal article" date="2008" name="Nature">
        <title>The Phaeodactylum genome reveals the evolutionary history of diatom genomes.</title>
        <authorList>
            <person name="Bowler C."/>
            <person name="Allen A.E."/>
            <person name="Badger J.H."/>
            <person name="Grimwood J."/>
            <person name="Jabbari K."/>
            <person name="Kuo A."/>
            <person name="Maheswari U."/>
            <person name="Martens C."/>
            <person name="Maumus F."/>
            <person name="Otillar R.P."/>
            <person name="Rayko E."/>
            <person name="Salamov A."/>
            <person name="Vandepoele K."/>
            <person name="Beszteri B."/>
            <person name="Gruber A."/>
            <person name="Heijde M."/>
            <person name="Katinka M."/>
            <person name="Mock T."/>
            <person name="Valentin K."/>
            <person name="Verret F."/>
            <person name="Berges J.A."/>
            <person name="Brownlee C."/>
            <person name="Cadoret J.P."/>
            <person name="Chiovitti A."/>
            <person name="Choi C.J."/>
            <person name="Coesel S."/>
            <person name="De Martino A."/>
            <person name="Detter J.C."/>
            <person name="Durkin C."/>
            <person name="Falciatore A."/>
            <person name="Fournet J."/>
            <person name="Haruta M."/>
            <person name="Huysman M.J."/>
            <person name="Jenkins B.D."/>
            <person name="Jiroutova K."/>
            <person name="Jorgensen R.E."/>
            <person name="Joubert Y."/>
            <person name="Kaplan A."/>
            <person name="Kroger N."/>
            <person name="Kroth P.G."/>
            <person name="La Roche J."/>
            <person name="Lindquist E."/>
            <person name="Lommer M."/>
            <person name="Martin-Jezequel V."/>
            <person name="Lopez P.J."/>
            <person name="Lucas S."/>
            <person name="Mangogna M."/>
            <person name="McGinnis K."/>
            <person name="Medlin L.K."/>
            <person name="Montsant A."/>
            <person name="Oudot-Le Secq M.P."/>
            <person name="Napoli C."/>
            <person name="Obornik M."/>
            <person name="Parker M.S."/>
            <person name="Petit J.L."/>
            <person name="Porcel B.M."/>
            <person name="Poulsen N."/>
            <person name="Robison M."/>
            <person name="Rychlewski L."/>
            <person name="Rynearson T.A."/>
            <person name="Schmutz J."/>
            <person name="Shapiro H."/>
            <person name="Siaut M."/>
            <person name="Stanley M."/>
            <person name="Sussman M.R."/>
            <person name="Taylor A.R."/>
            <person name="Vardi A."/>
            <person name="von Dassow P."/>
            <person name="Vyverman W."/>
            <person name="Willis A."/>
            <person name="Wyrwicz L.S."/>
            <person name="Rokhsar D.S."/>
            <person name="Weissenbach J."/>
            <person name="Armbrust E.V."/>
            <person name="Green B.R."/>
            <person name="Van de Peer Y."/>
            <person name="Grigoriev I.V."/>
        </authorList>
    </citation>
    <scope>NUCLEOTIDE SEQUENCE [LARGE SCALE GENOMIC DNA]</scope>
    <source>
        <strain evidence="5 6">CCMP1335</strain>
    </source>
</reference>
<evidence type="ECO:0000256" key="1">
    <source>
        <dbReference type="ARBA" id="ARBA00023125"/>
    </source>
</evidence>
<dbReference type="GO" id="GO:0005634">
    <property type="term" value="C:nucleus"/>
    <property type="evidence" value="ECO:0000318"/>
    <property type="project" value="GO_Central"/>
</dbReference>
<dbReference type="InterPro" id="IPR009071">
    <property type="entry name" value="HMG_box_dom"/>
</dbReference>
<dbReference type="HOGENOM" id="CLU_082854_10_3_1"/>
<dbReference type="InParanoid" id="B8BTE0"/>
<dbReference type="OMA" id="QEYNANR"/>
<dbReference type="SMART" id="SM00398">
    <property type="entry name" value="HMG"/>
    <property type="match status" value="1"/>
</dbReference>
<evidence type="ECO:0000256" key="2">
    <source>
        <dbReference type="PROSITE-ProRule" id="PRU00267"/>
    </source>
</evidence>
<dbReference type="InterPro" id="IPR050342">
    <property type="entry name" value="HMGB"/>
</dbReference>
<evidence type="ECO:0000313" key="6">
    <source>
        <dbReference type="Proteomes" id="UP000001449"/>
    </source>
</evidence>
<feature type="domain" description="HMG box" evidence="4">
    <location>
        <begin position="13"/>
        <end position="81"/>
    </location>
</feature>
<dbReference type="FunFam" id="1.10.30.10:FF:000073">
    <property type="entry name" value="High mobility group protein 1 homolog"/>
    <property type="match status" value="1"/>
</dbReference>
<feature type="non-terminal residue" evidence="5">
    <location>
        <position position="85"/>
    </location>
</feature>
<feature type="non-terminal residue" evidence="5">
    <location>
        <position position="1"/>
    </location>
</feature>
<dbReference type="RefSeq" id="XP_002287141.1">
    <property type="nucleotide sequence ID" value="XM_002287105.1"/>
</dbReference>
<dbReference type="InterPro" id="IPR036910">
    <property type="entry name" value="HMG_box_dom_sf"/>
</dbReference>
<dbReference type="Proteomes" id="UP000001449">
    <property type="component" value="Chromosome 2"/>
</dbReference>
<dbReference type="eggNOG" id="KOG0381">
    <property type="taxonomic scope" value="Eukaryota"/>
</dbReference>
<dbReference type="Gene3D" id="1.10.30.10">
    <property type="entry name" value="High mobility group box domain"/>
    <property type="match status" value="1"/>
</dbReference>
<dbReference type="PaxDb" id="35128-Thaps31722"/>
<evidence type="ECO:0000313" key="5">
    <source>
        <dbReference type="EMBL" id="EED94584.1"/>
    </source>
</evidence>
<dbReference type="PANTHER" id="PTHR48112:SF15">
    <property type="entry name" value="HMG BOX DOMAIN-CONTAINING PROTEIN"/>
    <property type="match status" value="1"/>
</dbReference>
<dbReference type="KEGG" id="tps:THAPSDRAFT_31722"/>
<sequence length="85" mass="10182">RKYNKKNKDPDAPKRARGSFVYFTFECRPQIMKEQPGIKFTELGTAMGERWRALTPDEKKKYEDLAEEDKKRFDDEMQEYNANRA</sequence>
<accession>B8BTE0</accession>
<feature type="region of interest" description="Disordered" evidence="3">
    <location>
        <begin position="58"/>
        <end position="85"/>
    </location>
</feature>